<protein>
    <submittedName>
        <fullName evidence="3">Diguanylate cyclase (GGDEF) domain-containing protein</fullName>
    </submittedName>
</protein>
<dbReference type="SMART" id="SM00267">
    <property type="entry name" value="GGDEF"/>
    <property type="match status" value="1"/>
</dbReference>
<feature type="transmembrane region" description="Helical" evidence="1">
    <location>
        <begin position="326"/>
        <end position="349"/>
    </location>
</feature>
<feature type="domain" description="GGDEF" evidence="2">
    <location>
        <begin position="410"/>
        <end position="543"/>
    </location>
</feature>
<dbReference type="STRING" id="1147123.SAMN05443428_1524"/>
<dbReference type="EMBL" id="FUYH01000052">
    <property type="protein sequence ID" value="SKB00949.1"/>
    <property type="molecule type" value="Genomic_DNA"/>
</dbReference>
<feature type="transmembrane region" description="Helical" evidence="1">
    <location>
        <begin position="267"/>
        <end position="286"/>
    </location>
</feature>
<dbReference type="GO" id="GO:0052621">
    <property type="term" value="F:diguanylate cyclase activity"/>
    <property type="evidence" value="ECO:0007669"/>
    <property type="project" value="TreeGrafter"/>
</dbReference>
<evidence type="ECO:0000256" key="1">
    <source>
        <dbReference type="SAM" id="Phobius"/>
    </source>
</evidence>
<dbReference type="Gene3D" id="3.30.70.270">
    <property type="match status" value="1"/>
</dbReference>
<proteinExistence type="predicted"/>
<dbReference type="Gene3D" id="2.60.120.260">
    <property type="entry name" value="Galactose-binding domain-like"/>
    <property type="match status" value="1"/>
</dbReference>
<dbReference type="GO" id="GO:1902201">
    <property type="term" value="P:negative regulation of bacterial-type flagellum-dependent cell motility"/>
    <property type="evidence" value="ECO:0007669"/>
    <property type="project" value="TreeGrafter"/>
</dbReference>
<dbReference type="AlphaFoldDB" id="A0A1T4YGP9"/>
<dbReference type="InterPro" id="IPR050469">
    <property type="entry name" value="Diguanylate_Cyclase"/>
</dbReference>
<dbReference type="Pfam" id="PF00990">
    <property type="entry name" value="GGDEF"/>
    <property type="match status" value="1"/>
</dbReference>
<evidence type="ECO:0000313" key="4">
    <source>
        <dbReference type="Proteomes" id="UP000190105"/>
    </source>
</evidence>
<accession>A0A1T4YGP9</accession>
<dbReference type="SUPFAM" id="SSF55073">
    <property type="entry name" value="Nucleotide cyclase"/>
    <property type="match status" value="1"/>
</dbReference>
<organism evidence="3 4">
    <name type="scientific">Caloramator quimbayensis</name>
    <dbReference type="NCBI Taxonomy" id="1147123"/>
    <lineage>
        <taxon>Bacteria</taxon>
        <taxon>Bacillati</taxon>
        <taxon>Bacillota</taxon>
        <taxon>Clostridia</taxon>
        <taxon>Eubacteriales</taxon>
        <taxon>Clostridiaceae</taxon>
        <taxon>Caloramator</taxon>
    </lineage>
</organism>
<dbReference type="InterPro" id="IPR008979">
    <property type="entry name" value="Galactose-bd-like_sf"/>
</dbReference>
<feature type="transmembrane region" description="Helical" evidence="1">
    <location>
        <begin position="175"/>
        <end position="195"/>
    </location>
</feature>
<keyword evidence="1" id="KW-0812">Transmembrane</keyword>
<dbReference type="InterPro" id="IPR043128">
    <property type="entry name" value="Rev_trsase/Diguanyl_cyclase"/>
</dbReference>
<dbReference type="GO" id="GO:0005886">
    <property type="term" value="C:plasma membrane"/>
    <property type="evidence" value="ECO:0007669"/>
    <property type="project" value="TreeGrafter"/>
</dbReference>
<dbReference type="InterPro" id="IPR029787">
    <property type="entry name" value="Nucleotide_cyclase"/>
</dbReference>
<dbReference type="CDD" id="cd01949">
    <property type="entry name" value="GGDEF"/>
    <property type="match status" value="1"/>
</dbReference>
<gene>
    <name evidence="3" type="ORF">SAMN05443428_1524</name>
</gene>
<keyword evidence="1" id="KW-0472">Membrane</keyword>
<keyword evidence="4" id="KW-1185">Reference proteome</keyword>
<name>A0A1T4YGP9_9CLOT</name>
<sequence>MKVFKTKNILFLVLFLVAVFFSIYSAKLAFNGDDKIDLNNGWTVKVGNTVLENQDIFLKSVIDKSEFQNKFVWFSKRIIFPQEYKNKNISLSIGGIPFGHEVYFNGHLIGASPFKDFIFNDWNSRYSYYIPKEFIKDENVLELKLKSIYEYGANQSIFIAESSKVVKNNKFLNQYFISVYLALSIVNIIIAAYFIKLYSTNKMNKKYLYFAITLLFITLHYSNYYITSSVFGYLWFQKVVFLSFYCAALFFVMFLRKNYGYKFNKRFHFISQICGMIIFTTLVIPRNLITFACFRKKLYLFFIIAILYIIYMIIDVVFIKKLKNKFTLLIYSAAFITIIHDILIDLSLISKVKGIHLNSYAIMLILMYGAYDMAKEYNSIYLNSIIDSLTGLYNRRYFDSYILNLGKSDEDYCLFIIDFDGFKSINDNFGHAVGDIVLKSFGQIVNNILYKGCFAARIGGEEFAILCEKQRFEGQKLAEEIRYRIENYDWGNKTTNKNLKVTVSIGAVCFKGKDIFNKVFKAADEALYLAKDSGKNKVVWGDLK</sequence>
<dbReference type="SUPFAM" id="SSF49785">
    <property type="entry name" value="Galactose-binding domain-like"/>
    <property type="match status" value="1"/>
</dbReference>
<feature type="transmembrane region" description="Helical" evidence="1">
    <location>
        <begin position="298"/>
        <end position="319"/>
    </location>
</feature>
<evidence type="ECO:0000313" key="3">
    <source>
        <dbReference type="EMBL" id="SKB00949.1"/>
    </source>
</evidence>
<feature type="transmembrane region" description="Helical" evidence="1">
    <location>
        <begin position="207"/>
        <end position="226"/>
    </location>
</feature>
<dbReference type="PANTHER" id="PTHR45138">
    <property type="entry name" value="REGULATORY COMPONENTS OF SENSORY TRANSDUCTION SYSTEM"/>
    <property type="match status" value="1"/>
</dbReference>
<feature type="transmembrane region" description="Helical" evidence="1">
    <location>
        <begin position="232"/>
        <end position="255"/>
    </location>
</feature>
<dbReference type="PANTHER" id="PTHR45138:SF9">
    <property type="entry name" value="DIGUANYLATE CYCLASE DGCM-RELATED"/>
    <property type="match status" value="1"/>
</dbReference>
<dbReference type="PROSITE" id="PS50887">
    <property type="entry name" value="GGDEF"/>
    <property type="match status" value="1"/>
</dbReference>
<dbReference type="OrthoDB" id="39385at2"/>
<dbReference type="Proteomes" id="UP000190105">
    <property type="component" value="Unassembled WGS sequence"/>
</dbReference>
<dbReference type="NCBIfam" id="TIGR00254">
    <property type="entry name" value="GGDEF"/>
    <property type="match status" value="1"/>
</dbReference>
<keyword evidence="1" id="KW-1133">Transmembrane helix</keyword>
<evidence type="ECO:0000259" key="2">
    <source>
        <dbReference type="PROSITE" id="PS50887"/>
    </source>
</evidence>
<dbReference type="InterPro" id="IPR000160">
    <property type="entry name" value="GGDEF_dom"/>
</dbReference>
<dbReference type="GO" id="GO:0043709">
    <property type="term" value="P:cell adhesion involved in single-species biofilm formation"/>
    <property type="evidence" value="ECO:0007669"/>
    <property type="project" value="TreeGrafter"/>
</dbReference>
<feature type="transmembrane region" description="Helical" evidence="1">
    <location>
        <begin position="355"/>
        <end position="371"/>
    </location>
</feature>
<dbReference type="RefSeq" id="WP_078697897.1">
    <property type="nucleotide sequence ID" value="NZ_FUYH01000052.1"/>
</dbReference>
<reference evidence="4" key="1">
    <citation type="submission" date="2017-02" db="EMBL/GenBank/DDBJ databases">
        <authorList>
            <person name="Varghese N."/>
            <person name="Submissions S."/>
        </authorList>
    </citation>
    <scope>NUCLEOTIDE SEQUENCE [LARGE SCALE GENOMIC DNA]</scope>
    <source>
        <strain evidence="4">USBA 833</strain>
    </source>
</reference>